<comment type="caution">
    <text evidence="1">The sequence shown here is derived from an EMBL/GenBank/DDBJ whole genome shotgun (WGS) entry which is preliminary data.</text>
</comment>
<accession>A0AAW4RSH2</accession>
<evidence type="ECO:0000313" key="1">
    <source>
        <dbReference type="EMBL" id="MBZ3925566.1"/>
    </source>
</evidence>
<protein>
    <submittedName>
        <fullName evidence="1">Uncharacterized protein</fullName>
    </submittedName>
</protein>
<dbReference type="AlphaFoldDB" id="A0AAW4RSH2"/>
<gene>
    <name evidence="1" type="ORF">Xseb_16440</name>
</gene>
<name>A0AAW4RSH2_XANCI</name>
<organism evidence="1 2">
    <name type="scientific">Xanthomonas citri pv. sesbaniae</name>
    <dbReference type="NCBI Taxonomy" id="473425"/>
    <lineage>
        <taxon>Bacteria</taxon>
        <taxon>Pseudomonadati</taxon>
        <taxon>Pseudomonadota</taxon>
        <taxon>Gammaproteobacteria</taxon>
        <taxon>Lysobacterales</taxon>
        <taxon>Lysobacteraceae</taxon>
        <taxon>Xanthomonas</taxon>
    </lineage>
</organism>
<sequence length="87" mass="9658">MSADDQALHALEVVLRDSRNMGVIMALGRLSVMPRTQDELQTTIRDMEVVRSFIQDRVPAGLLDAATRVFTEHATRVREQFSAAASS</sequence>
<dbReference type="RefSeq" id="WP_089113724.1">
    <property type="nucleotide sequence ID" value="NZ_LOKL01000131.1"/>
</dbReference>
<evidence type="ECO:0000313" key="2">
    <source>
        <dbReference type="Proteomes" id="UP000825388"/>
    </source>
</evidence>
<dbReference type="EMBL" id="LOKL01000131">
    <property type="protein sequence ID" value="MBZ3925566.1"/>
    <property type="molecule type" value="Genomic_DNA"/>
</dbReference>
<proteinExistence type="predicted"/>
<dbReference type="Proteomes" id="UP000825388">
    <property type="component" value="Unassembled WGS sequence"/>
</dbReference>
<reference evidence="1" key="1">
    <citation type="submission" date="2015-12" db="EMBL/GenBank/DDBJ databases">
        <authorList>
            <person name="Bansal K."/>
            <person name="Midha S."/>
            <person name="Patil P.B."/>
        </authorList>
    </citation>
    <scope>NUCLEOTIDE SEQUENCE</scope>
    <source>
        <strain evidence="1">LMG867</strain>
    </source>
</reference>